<accession>A0A0G0YTB7</accession>
<feature type="transmembrane region" description="Helical" evidence="1">
    <location>
        <begin position="78"/>
        <end position="98"/>
    </location>
</feature>
<evidence type="ECO:0000256" key="1">
    <source>
        <dbReference type="SAM" id="Phobius"/>
    </source>
</evidence>
<evidence type="ECO:0000313" key="2">
    <source>
        <dbReference type="EMBL" id="KKS03653.1"/>
    </source>
</evidence>
<reference evidence="2 3" key="1">
    <citation type="journal article" date="2015" name="Nature">
        <title>rRNA introns, odd ribosomes, and small enigmatic genomes across a large radiation of phyla.</title>
        <authorList>
            <person name="Brown C.T."/>
            <person name="Hug L.A."/>
            <person name="Thomas B.C."/>
            <person name="Sharon I."/>
            <person name="Castelle C.J."/>
            <person name="Singh A."/>
            <person name="Wilkins M.J."/>
            <person name="Williams K.H."/>
            <person name="Banfield J.F."/>
        </authorList>
    </citation>
    <scope>NUCLEOTIDE SEQUENCE [LARGE SCALE GENOMIC DNA]</scope>
</reference>
<protein>
    <submittedName>
        <fullName evidence="2">Transmembrane protein</fullName>
    </submittedName>
</protein>
<feature type="transmembrane region" description="Helical" evidence="1">
    <location>
        <begin position="7"/>
        <end position="27"/>
    </location>
</feature>
<evidence type="ECO:0000313" key="3">
    <source>
        <dbReference type="Proteomes" id="UP000034493"/>
    </source>
</evidence>
<sequence>MKLNKNLIINISFALSLLILTLIVYIITLSRSVYFGDSGEFIAVAKTLGIAHPPGYPLYTMLAHLFTYLPFGNLPFKVNLFSAVTSSLTVVVVYFICLKLTKNRLAAVSASLFLAFSYLFWLYSLVAEVFSLNNLFVALIILISLH</sequence>
<gene>
    <name evidence="2" type="ORF">UU56_C0018G0001</name>
</gene>
<dbReference type="EMBL" id="LCBC01000018">
    <property type="protein sequence ID" value="KKS03653.1"/>
    <property type="molecule type" value="Genomic_DNA"/>
</dbReference>
<dbReference type="Proteomes" id="UP000034493">
    <property type="component" value="Unassembled WGS sequence"/>
</dbReference>
<name>A0A0G0YTB7_9BACT</name>
<keyword evidence="1" id="KW-0472">Membrane</keyword>
<dbReference type="AlphaFoldDB" id="A0A0G0YTB7"/>
<keyword evidence="1 2" id="KW-0812">Transmembrane</keyword>
<proteinExistence type="predicted"/>
<dbReference type="InterPro" id="IPR052724">
    <property type="entry name" value="GT117_domain-containing"/>
</dbReference>
<organism evidence="2 3">
    <name type="scientific">Candidatus Curtissbacteria bacterium GW2011_GWA2_41_24</name>
    <dbReference type="NCBI Taxonomy" id="1618411"/>
    <lineage>
        <taxon>Bacteria</taxon>
        <taxon>Candidatus Curtissiibacteriota</taxon>
    </lineage>
</organism>
<dbReference type="PANTHER" id="PTHR16214:SF3">
    <property type="entry name" value="TRANSMEMBRANE PROTEIN 260"/>
    <property type="match status" value="1"/>
</dbReference>
<dbReference type="InterPro" id="IPR021280">
    <property type="entry name" value="TMEM260-like"/>
</dbReference>
<dbReference type="Pfam" id="PF11028">
    <property type="entry name" value="TMEM260-like"/>
    <property type="match status" value="1"/>
</dbReference>
<feature type="transmembrane region" description="Helical" evidence="1">
    <location>
        <begin position="105"/>
        <end position="123"/>
    </location>
</feature>
<feature type="non-terminal residue" evidence="2">
    <location>
        <position position="146"/>
    </location>
</feature>
<dbReference type="PANTHER" id="PTHR16214">
    <property type="entry name" value="TRANSMEMBRANE PROTEIN 260"/>
    <property type="match status" value="1"/>
</dbReference>
<keyword evidence="1" id="KW-1133">Transmembrane helix</keyword>
<comment type="caution">
    <text evidence="2">The sequence shown here is derived from an EMBL/GenBank/DDBJ whole genome shotgun (WGS) entry which is preliminary data.</text>
</comment>
<dbReference type="PATRIC" id="fig|1618411.3.peg.957"/>